<dbReference type="Pfam" id="PF00102">
    <property type="entry name" value="Y_phosphatase"/>
    <property type="match status" value="2"/>
</dbReference>
<dbReference type="InterPro" id="IPR029021">
    <property type="entry name" value="Prot-tyrosine_phosphatase-like"/>
</dbReference>
<feature type="domain" description="Tyrosine-protein phosphatase" evidence="5">
    <location>
        <begin position="79"/>
        <end position="331"/>
    </location>
</feature>
<proteinExistence type="inferred from homology"/>
<dbReference type="PROSITE" id="PS50056">
    <property type="entry name" value="TYR_PHOSPHATASE_2"/>
    <property type="match status" value="2"/>
</dbReference>
<dbReference type="GeneID" id="106464033"/>
<evidence type="ECO:0000256" key="1">
    <source>
        <dbReference type="ARBA" id="ARBA00009580"/>
    </source>
</evidence>
<dbReference type="PROSITE" id="PS00383">
    <property type="entry name" value="TYR_PHOSPHATASE_1"/>
    <property type="match status" value="1"/>
</dbReference>
<dbReference type="Gene3D" id="3.90.190.10">
    <property type="entry name" value="Protein tyrosine phosphatase superfamily"/>
    <property type="match status" value="2"/>
</dbReference>
<sequence length="629" mass="72128">MSNLKKQPTGNMEKEPSDNLEILNAEIPGFEKLKHSKKGPLSALEIHQCESPPGAEKQHLIKLEDLEKYVKTMTENEGFTEQYNMLKTGQLKDWTVGMKPENKNKNRYSTLLPYDETRVVLNPLKNDPHSDYINANYIDGYNTSKAYICTQGPLEKTVVDFWRLIWQEEICKIVMTCNVIEHCKKKCEKYWPDTTDKYGDISVTLLSQKEFVDYTIRTFKVQKSSVGRQVRQFHFTAWPDHGVPSYPLSLIKVLKLAKNYCPSSKASILLHCSAGVGRTGTLVLFDSAIQMVKSEGKVDVFGLLYKLREQRVNLVETVEQYAFVHRALIEVLFGDKPSRSAEELPLYFKKLTNVDCQTEKTGLQAQFERLEIETAKFREDRANPNTITERKTRNRVVDLLTFDCGKPVVFSNTSTNHLNTVYVHGYGEKEAIITTECPSPFTTKDFWQLVHESGCQTLVLLDEVSLSDKCCSTFWPESGSQYYGNLKVDHVGTEQTKHLIIRNLKLKNPVEDQKSRSIKLFHLSGWQKEDTIPPSVDSIITLLQIVDRWQHKTRSKPTIVVCTDGVSASGVFCAVSFLFRQKQQEKEIDVFEAVRTIRINEPHFIRSVDQYRWVYEVACGLGRFKTPSD</sequence>
<name>A0ABM1SUU0_LIMPO</name>
<dbReference type="PROSITE" id="PS50055">
    <property type="entry name" value="TYR_PHOSPHATASE_PTP"/>
    <property type="match status" value="2"/>
</dbReference>
<keyword evidence="7" id="KW-1185">Reference proteome</keyword>
<keyword evidence="4" id="KW-0904">Protein phosphatase</keyword>
<feature type="domain" description="Tyrosine specific protein phosphatases" evidence="6">
    <location>
        <begin position="537"/>
        <end position="612"/>
    </location>
</feature>
<evidence type="ECO:0000256" key="2">
    <source>
        <dbReference type="ARBA" id="ARBA00013064"/>
    </source>
</evidence>
<dbReference type="SMART" id="SM00194">
    <property type="entry name" value="PTPc"/>
    <property type="match status" value="2"/>
</dbReference>
<dbReference type="InterPro" id="IPR003595">
    <property type="entry name" value="Tyr_Pase_cat"/>
</dbReference>
<reference evidence="8" key="1">
    <citation type="submission" date="2025-08" db="UniProtKB">
        <authorList>
            <consortium name="RefSeq"/>
        </authorList>
    </citation>
    <scope>IDENTIFICATION</scope>
    <source>
        <tissue evidence="8">Muscle</tissue>
    </source>
</reference>
<dbReference type="SMART" id="SM00404">
    <property type="entry name" value="PTPc_motif"/>
    <property type="match status" value="2"/>
</dbReference>
<dbReference type="PANTHER" id="PTHR19134">
    <property type="entry name" value="RECEPTOR-TYPE TYROSINE-PROTEIN PHOSPHATASE"/>
    <property type="match status" value="1"/>
</dbReference>
<gene>
    <name evidence="8" type="primary">LOC106464033</name>
</gene>
<dbReference type="InterPro" id="IPR000242">
    <property type="entry name" value="PTP_cat"/>
</dbReference>
<dbReference type="InterPro" id="IPR000387">
    <property type="entry name" value="Tyr_Pase_dom"/>
</dbReference>
<dbReference type="InterPro" id="IPR016130">
    <property type="entry name" value="Tyr_Pase_AS"/>
</dbReference>
<evidence type="ECO:0000259" key="5">
    <source>
        <dbReference type="PROSITE" id="PS50055"/>
    </source>
</evidence>
<feature type="domain" description="Tyrosine specific protein phosphatases" evidence="6">
    <location>
        <begin position="248"/>
        <end position="322"/>
    </location>
</feature>
<protein>
    <recommendedName>
        <fullName evidence="2">protein-tyrosine-phosphatase</fullName>
        <ecNumber evidence="2">3.1.3.48</ecNumber>
    </recommendedName>
</protein>
<dbReference type="Proteomes" id="UP000694941">
    <property type="component" value="Unplaced"/>
</dbReference>
<dbReference type="PRINTS" id="PR00700">
    <property type="entry name" value="PRTYPHPHTASE"/>
</dbReference>
<organism evidence="7 8">
    <name type="scientific">Limulus polyphemus</name>
    <name type="common">Atlantic horseshoe crab</name>
    <dbReference type="NCBI Taxonomy" id="6850"/>
    <lineage>
        <taxon>Eukaryota</taxon>
        <taxon>Metazoa</taxon>
        <taxon>Ecdysozoa</taxon>
        <taxon>Arthropoda</taxon>
        <taxon>Chelicerata</taxon>
        <taxon>Merostomata</taxon>
        <taxon>Xiphosura</taxon>
        <taxon>Limulidae</taxon>
        <taxon>Limulus</taxon>
    </lineage>
</organism>
<evidence type="ECO:0000259" key="6">
    <source>
        <dbReference type="PROSITE" id="PS50056"/>
    </source>
</evidence>
<evidence type="ECO:0000256" key="4">
    <source>
        <dbReference type="ARBA" id="ARBA00022912"/>
    </source>
</evidence>
<keyword evidence="3" id="KW-0378">Hydrolase</keyword>
<dbReference type="SUPFAM" id="SSF52799">
    <property type="entry name" value="(Phosphotyrosine protein) phosphatases II"/>
    <property type="match status" value="2"/>
</dbReference>
<dbReference type="PANTHER" id="PTHR19134:SF562">
    <property type="entry name" value="PROTEIN-TYROSINE-PHOSPHATASE"/>
    <property type="match status" value="1"/>
</dbReference>
<comment type="similarity">
    <text evidence="1">Belongs to the protein-tyrosine phosphatase family.</text>
</comment>
<dbReference type="RefSeq" id="XP_022247396.1">
    <property type="nucleotide sequence ID" value="XM_022391688.1"/>
</dbReference>
<evidence type="ECO:0000313" key="8">
    <source>
        <dbReference type="RefSeq" id="XP_022247396.1"/>
    </source>
</evidence>
<accession>A0ABM1SUU0</accession>
<evidence type="ECO:0000256" key="3">
    <source>
        <dbReference type="ARBA" id="ARBA00022801"/>
    </source>
</evidence>
<dbReference type="InterPro" id="IPR050348">
    <property type="entry name" value="Protein-Tyr_Phosphatase"/>
</dbReference>
<dbReference type="EC" id="3.1.3.48" evidence="2"/>
<evidence type="ECO:0000313" key="7">
    <source>
        <dbReference type="Proteomes" id="UP000694941"/>
    </source>
</evidence>
<feature type="domain" description="Tyrosine-protein phosphatase" evidence="5">
    <location>
        <begin position="363"/>
        <end position="621"/>
    </location>
</feature>